<comment type="caution">
    <text evidence="5">The sequence shown here is derived from an EMBL/GenBank/DDBJ whole genome shotgun (WGS) entry which is preliminary data.</text>
</comment>
<dbReference type="PANTHER" id="PTHR46796:SF12">
    <property type="entry name" value="HTH-TYPE DNA-BINDING TRANSCRIPTIONAL ACTIVATOR EUTR"/>
    <property type="match status" value="1"/>
</dbReference>
<reference evidence="5" key="1">
    <citation type="journal article" date="2014" name="Int. J. Syst. Evol. Microbiol.">
        <title>Complete genome sequence of Corynebacterium casei LMG S-19264T (=DSM 44701T), isolated from a smear-ripened cheese.</title>
        <authorList>
            <consortium name="US DOE Joint Genome Institute (JGI-PGF)"/>
            <person name="Walter F."/>
            <person name="Albersmeier A."/>
            <person name="Kalinowski J."/>
            <person name="Ruckert C."/>
        </authorList>
    </citation>
    <scope>NUCLEOTIDE SEQUENCE</scope>
    <source>
        <strain evidence="5">CGMCC 1.15447</strain>
    </source>
</reference>
<evidence type="ECO:0000256" key="3">
    <source>
        <dbReference type="ARBA" id="ARBA00023163"/>
    </source>
</evidence>
<dbReference type="EMBL" id="BMJB01000001">
    <property type="protein sequence ID" value="GGA63887.1"/>
    <property type="molecule type" value="Genomic_DNA"/>
</dbReference>
<gene>
    <name evidence="5" type="ORF">GCM10011507_14370</name>
</gene>
<dbReference type="SMART" id="SM00342">
    <property type="entry name" value="HTH_ARAC"/>
    <property type="match status" value="1"/>
</dbReference>
<evidence type="ECO:0000256" key="2">
    <source>
        <dbReference type="ARBA" id="ARBA00023125"/>
    </source>
</evidence>
<dbReference type="PANTHER" id="PTHR46796">
    <property type="entry name" value="HTH-TYPE TRANSCRIPTIONAL ACTIVATOR RHAS-RELATED"/>
    <property type="match status" value="1"/>
</dbReference>
<dbReference type="GO" id="GO:0043565">
    <property type="term" value="F:sequence-specific DNA binding"/>
    <property type="evidence" value="ECO:0007669"/>
    <property type="project" value="InterPro"/>
</dbReference>
<dbReference type="RefSeq" id="WP_188758555.1">
    <property type="nucleotide sequence ID" value="NZ_BMJB01000001.1"/>
</dbReference>
<dbReference type="InterPro" id="IPR018060">
    <property type="entry name" value="HTH_AraC"/>
</dbReference>
<sequence>MQIFRELTSHVLRQSCIVNSESWWFGIPVERGEQCKLGSYAVGENTVAMRPGFAPFELLTPDSFEILGLVVNRQDLVLHIQTLNQSSVLPRTMQDELLKIKPVQKMGLQRLVWQILEEAARTPDIVSNPSSNESIRIAVLDALADVCSSHETTGRPPYRQMSHYKIVREVRQHLLENQDETITVVDLCQRFQISRRTLQYAFQDVMGMNPNAYLRTLRLNGVRRCLRDPNSGVSSVQQAAANWGFWHMSQFARDYQGLFGELPSERLKRRSFPIS</sequence>
<dbReference type="Gene3D" id="1.10.10.60">
    <property type="entry name" value="Homeodomain-like"/>
    <property type="match status" value="1"/>
</dbReference>
<dbReference type="InterPro" id="IPR050204">
    <property type="entry name" value="AraC_XylS_family_regulators"/>
</dbReference>
<feature type="domain" description="HTH araC/xylS-type" evidence="4">
    <location>
        <begin position="168"/>
        <end position="269"/>
    </location>
</feature>
<dbReference type="Pfam" id="PF12833">
    <property type="entry name" value="HTH_18"/>
    <property type="match status" value="1"/>
</dbReference>
<evidence type="ECO:0000313" key="5">
    <source>
        <dbReference type="EMBL" id="GGA63887.1"/>
    </source>
</evidence>
<dbReference type="AlphaFoldDB" id="A0A916RPH0"/>
<keyword evidence="3" id="KW-0804">Transcription</keyword>
<keyword evidence="2" id="KW-0238">DNA-binding</keyword>
<proteinExistence type="predicted"/>
<dbReference type="SUPFAM" id="SSF46689">
    <property type="entry name" value="Homeodomain-like"/>
    <property type="match status" value="1"/>
</dbReference>
<keyword evidence="6" id="KW-1185">Reference proteome</keyword>
<dbReference type="Proteomes" id="UP000648801">
    <property type="component" value="Unassembled WGS sequence"/>
</dbReference>
<dbReference type="PROSITE" id="PS01124">
    <property type="entry name" value="HTH_ARAC_FAMILY_2"/>
    <property type="match status" value="1"/>
</dbReference>
<reference evidence="5" key="2">
    <citation type="submission" date="2020-09" db="EMBL/GenBank/DDBJ databases">
        <authorList>
            <person name="Sun Q."/>
            <person name="Zhou Y."/>
        </authorList>
    </citation>
    <scope>NUCLEOTIDE SEQUENCE</scope>
    <source>
        <strain evidence="5">CGMCC 1.15447</strain>
    </source>
</reference>
<evidence type="ECO:0000259" key="4">
    <source>
        <dbReference type="PROSITE" id="PS01124"/>
    </source>
</evidence>
<accession>A0A916RPH0</accession>
<organism evidence="5 6">
    <name type="scientific">Edaphobacter acidisoli</name>
    <dbReference type="NCBI Taxonomy" id="2040573"/>
    <lineage>
        <taxon>Bacteria</taxon>
        <taxon>Pseudomonadati</taxon>
        <taxon>Acidobacteriota</taxon>
        <taxon>Terriglobia</taxon>
        <taxon>Terriglobales</taxon>
        <taxon>Acidobacteriaceae</taxon>
        <taxon>Edaphobacter</taxon>
    </lineage>
</organism>
<evidence type="ECO:0000313" key="6">
    <source>
        <dbReference type="Proteomes" id="UP000648801"/>
    </source>
</evidence>
<protein>
    <submittedName>
        <fullName evidence="5">AraC family transcriptional regulator</fullName>
    </submittedName>
</protein>
<dbReference type="GO" id="GO:0003700">
    <property type="term" value="F:DNA-binding transcription factor activity"/>
    <property type="evidence" value="ECO:0007669"/>
    <property type="project" value="InterPro"/>
</dbReference>
<keyword evidence="1" id="KW-0805">Transcription regulation</keyword>
<evidence type="ECO:0000256" key="1">
    <source>
        <dbReference type="ARBA" id="ARBA00023015"/>
    </source>
</evidence>
<name>A0A916RPH0_9BACT</name>
<dbReference type="InterPro" id="IPR009057">
    <property type="entry name" value="Homeodomain-like_sf"/>
</dbReference>